<proteinExistence type="inferred from homology"/>
<dbReference type="Proteomes" id="UP000736335">
    <property type="component" value="Unassembled WGS sequence"/>
</dbReference>
<evidence type="ECO:0000256" key="2">
    <source>
        <dbReference type="ARBA" id="ARBA00023239"/>
    </source>
</evidence>
<name>A0A9P6L699_9AGAM</name>
<dbReference type="FunFam" id="3.90.226.10:FF:000009">
    <property type="entry name" value="Carnitinyl-CoA dehydratase"/>
    <property type="match status" value="1"/>
</dbReference>
<reference evidence="4" key="1">
    <citation type="journal article" date="2020" name="Nat. Commun.">
        <title>Large-scale genome sequencing of mycorrhizal fungi provides insights into the early evolution of symbiotic traits.</title>
        <authorList>
            <person name="Miyauchi S."/>
            <person name="Kiss E."/>
            <person name="Kuo A."/>
            <person name="Drula E."/>
            <person name="Kohler A."/>
            <person name="Sanchez-Garcia M."/>
            <person name="Morin E."/>
            <person name="Andreopoulos B."/>
            <person name="Barry K.W."/>
            <person name="Bonito G."/>
            <person name="Buee M."/>
            <person name="Carver A."/>
            <person name="Chen C."/>
            <person name="Cichocki N."/>
            <person name="Clum A."/>
            <person name="Culley D."/>
            <person name="Crous P.W."/>
            <person name="Fauchery L."/>
            <person name="Girlanda M."/>
            <person name="Hayes R.D."/>
            <person name="Keri Z."/>
            <person name="LaButti K."/>
            <person name="Lipzen A."/>
            <person name="Lombard V."/>
            <person name="Magnuson J."/>
            <person name="Maillard F."/>
            <person name="Murat C."/>
            <person name="Nolan M."/>
            <person name="Ohm R.A."/>
            <person name="Pangilinan J."/>
            <person name="Pereira M.F."/>
            <person name="Perotto S."/>
            <person name="Peter M."/>
            <person name="Pfister S."/>
            <person name="Riley R."/>
            <person name="Sitrit Y."/>
            <person name="Stielow J.B."/>
            <person name="Szollosi G."/>
            <person name="Zifcakova L."/>
            <person name="Stursova M."/>
            <person name="Spatafora J.W."/>
            <person name="Tedersoo L."/>
            <person name="Vaario L.M."/>
            <person name="Yamada A."/>
            <person name="Yan M."/>
            <person name="Wang P."/>
            <person name="Xu J."/>
            <person name="Bruns T."/>
            <person name="Baldrian P."/>
            <person name="Vilgalys R."/>
            <person name="Dunand C."/>
            <person name="Henrissat B."/>
            <person name="Grigoriev I.V."/>
            <person name="Hibbett D."/>
            <person name="Nagy L.G."/>
            <person name="Martin F.M."/>
        </authorList>
    </citation>
    <scope>NUCLEOTIDE SEQUENCE</scope>
    <source>
        <strain evidence="4">UH-Tt-Lm1</strain>
    </source>
</reference>
<dbReference type="CDD" id="cd06558">
    <property type="entry name" value="crotonase-like"/>
    <property type="match status" value="1"/>
</dbReference>
<evidence type="ECO:0000256" key="1">
    <source>
        <dbReference type="ARBA" id="ARBA00005254"/>
    </source>
</evidence>
<protein>
    <submittedName>
        <fullName evidence="4">ClpP/crotonase-like domain-containing protein</fullName>
    </submittedName>
</protein>
<comment type="caution">
    <text evidence="4">The sequence shown here is derived from an EMBL/GenBank/DDBJ whole genome shotgun (WGS) entry which is preliminary data.</text>
</comment>
<dbReference type="AlphaFoldDB" id="A0A9P6L699"/>
<dbReference type="Gene3D" id="3.90.226.10">
    <property type="entry name" value="2-enoyl-CoA Hydratase, Chain A, domain 1"/>
    <property type="match status" value="1"/>
</dbReference>
<dbReference type="InterPro" id="IPR014748">
    <property type="entry name" value="Enoyl-CoA_hydra_C"/>
</dbReference>
<dbReference type="GO" id="GO:0016836">
    <property type="term" value="F:hydro-lyase activity"/>
    <property type="evidence" value="ECO:0007669"/>
    <property type="project" value="UniProtKB-ARBA"/>
</dbReference>
<keyword evidence="5" id="KW-1185">Reference proteome</keyword>
<dbReference type="InterPro" id="IPR001753">
    <property type="entry name" value="Enoyl-CoA_hydra/iso"/>
</dbReference>
<dbReference type="GO" id="GO:0005739">
    <property type="term" value="C:mitochondrion"/>
    <property type="evidence" value="ECO:0007669"/>
    <property type="project" value="TreeGrafter"/>
</dbReference>
<dbReference type="SUPFAM" id="SSF52096">
    <property type="entry name" value="ClpP/crotonase"/>
    <property type="match status" value="1"/>
</dbReference>
<evidence type="ECO:0000313" key="5">
    <source>
        <dbReference type="Proteomes" id="UP000736335"/>
    </source>
</evidence>
<dbReference type="Gene3D" id="1.10.12.10">
    <property type="entry name" value="Lyase 2-enoyl-coa Hydratase, Chain A, domain 2"/>
    <property type="match status" value="1"/>
</dbReference>
<reference evidence="4" key="2">
    <citation type="submission" date="2020-11" db="EMBL/GenBank/DDBJ databases">
        <authorList>
            <consortium name="DOE Joint Genome Institute"/>
            <person name="Kuo A."/>
            <person name="Miyauchi S."/>
            <person name="Kiss E."/>
            <person name="Drula E."/>
            <person name="Kohler A."/>
            <person name="Sanchez-Garcia M."/>
            <person name="Andreopoulos B."/>
            <person name="Barry K.W."/>
            <person name="Bonito G."/>
            <person name="Buee M."/>
            <person name="Carver A."/>
            <person name="Chen C."/>
            <person name="Cichocki N."/>
            <person name="Clum A."/>
            <person name="Culley D."/>
            <person name="Crous P.W."/>
            <person name="Fauchery L."/>
            <person name="Girlanda M."/>
            <person name="Hayes R."/>
            <person name="Keri Z."/>
            <person name="Labutti K."/>
            <person name="Lipzen A."/>
            <person name="Lombard V."/>
            <person name="Magnuson J."/>
            <person name="Maillard F."/>
            <person name="Morin E."/>
            <person name="Murat C."/>
            <person name="Nolan M."/>
            <person name="Ohm R."/>
            <person name="Pangilinan J."/>
            <person name="Pereira M."/>
            <person name="Perotto S."/>
            <person name="Peter M."/>
            <person name="Riley R."/>
            <person name="Sitrit Y."/>
            <person name="Stielow B."/>
            <person name="Szollosi G."/>
            <person name="Zifcakova L."/>
            <person name="Stursova M."/>
            <person name="Spatafora J.W."/>
            <person name="Tedersoo L."/>
            <person name="Vaario L.-M."/>
            <person name="Yamada A."/>
            <person name="Yan M."/>
            <person name="Wang P."/>
            <person name="Xu J."/>
            <person name="Bruns T."/>
            <person name="Baldrian P."/>
            <person name="Vilgalys R."/>
            <person name="Henrissat B."/>
            <person name="Grigoriev I.V."/>
            <person name="Hibbett D."/>
            <person name="Nagy L.G."/>
            <person name="Martin F.M."/>
        </authorList>
    </citation>
    <scope>NUCLEOTIDE SEQUENCE</scope>
    <source>
        <strain evidence="4">UH-Tt-Lm1</strain>
    </source>
</reference>
<organism evidence="4 5">
    <name type="scientific">Thelephora terrestris</name>
    <dbReference type="NCBI Taxonomy" id="56493"/>
    <lineage>
        <taxon>Eukaryota</taxon>
        <taxon>Fungi</taxon>
        <taxon>Dikarya</taxon>
        <taxon>Basidiomycota</taxon>
        <taxon>Agaricomycotina</taxon>
        <taxon>Agaricomycetes</taxon>
        <taxon>Thelephorales</taxon>
        <taxon>Thelephoraceae</taxon>
        <taxon>Thelephora</taxon>
    </lineage>
</organism>
<dbReference type="Pfam" id="PF00378">
    <property type="entry name" value="ECH_1"/>
    <property type="match status" value="1"/>
</dbReference>
<keyword evidence="2" id="KW-0456">Lyase</keyword>
<sequence>MLLITRLPFSGLSSPGHILRKAYNVSALSDAEAFLRPAGSSHPGVTYLSLNRPKTKNAISVNLLQQFRDCLEHVSVDKDTRVLVVNSTSDNAFCSGADLIERKSMTKAQVDKFLKDLRSAFSGLEKLPFPTIAAIDGPALGGGLEMALSCDLRVAGFSVTKIGLTETKLGIIPGAGGTQRLTRLIGIPRAKDLIFTARAMTAHQAFDYGVIDYVSEEGETGLDRALRLAGEISVNGPLAVRAAKQAISRAMEFPLEAGLDFERASYEPLLHSKDRLEALEAFKAKRPPQFKGE</sequence>
<evidence type="ECO:0000313" key="4">
    <source>
        <dbReference type="EMBL" id="KAF9784081.1"/>
    </source>
</evidence>
<dbReference type="PROSITE" id="PS00166">
    <property type="entry name" value="ENOYL_COA_HYDRATASE"/>
    <property type="match status" value="1"/>
</dbReference>
<dbReference type="FunFam" id="1.10.12.10:FF:000001">
    <property type="entry name" value="Probable enoyl-CoA hydratase, mitochondrial"/>
    <property type="match status" value="1"/>
</dbReference>
<dbReference type="OrthoDB" id="410701at2759"/>
<dbReference type="PANTHER" id="PTHR11941">
    <property type="entry name" value="ENOYL-COA HYDRATASE-RELATED"/>
    <property type="match status" value="1"/>
</dbReference>
<dbReference type="GO" id="GO:0006635">
    <property type="term" value="P:fatty acid beta-oxidation"/>
    <property type="evidence" value="ECO:0007669"/>
    <property type="project" value="TreeGrafter"/>
</dbReference>
<dbReference type="InterPro" id="IPR018376">
    <property type="entry name" value="Enoyl-CoA_hyd/isom_CS"/>
</dbReference>
<comment type="similarity">
    <text evidence="1 3">Belongs to the enoyl-CoA hydratase/isomerase family.</text>
</comment>
<evidence type="ECO:0000256" key="3">
    <source>
        <dbReference type="RuleBase" id="RU003707"/>
    </source>
</evidence>
<accession>A0A9P6L699</accession>
<dbReference type="PANTHER" id="PTHR11941:SF171">
    <property type="entry name" value="SD19268P"/>
    <property type="match status" value="1"/>
</dbReference>
<dbReference type="InterPro" id="IPR029045">
    <property type="entry name" value="ClpP/crotonase-like_dom_sf"/>
</dbReference>
<gene>
    <name evidence="4" type="ORF">BJ322DRAFT_1068532</name>
</gene>
<dbReference type="EMBL" id="WIUZ02000009">
    <property type="protein sequence ID" value="KAF9784081.1"/>
    <property type="molecule type" value="Genomic_DNA"/>
</dbReference>